<keyword evidence="4" id="KW-1185">Reference proteome</keyword>
<dbReference type="Gene3D" id="3.60.110.10">
    <property type="entry name" value="Carbon-nitrogen hydrolase"/>
    <property type="match status" value="1"/>
</dbReference>
<gene>
    <name evidence="3" type="ORF">Poly21_54200</name>
</gene>
<dbReference type="InterPro" id="IPR036526">
    <property type="entry name" value="C-N_Hydrolase_sf"/>
</dbReference>
<dbReference type="PANTHER" id="PTHR43674">
    <property type="entry name" value="NITRILASE C965.09-RELATED"/>
    <property type="match status" value="1"/>
</dbReference>
<dbReference type="InterPro" id="IPR050345">
    <property type="entry name" value="Aliph_Amidase/BUP"/>
</dbReference>
<dbReference type="SUPFAM" id="SSF56317">
    <property type="entry name" value="Carbon-nitrogen hydrolase"/>
    <property type="match status" value="1"/>
</dbReference>
<feature type="domain" description="CN hydrolase" evidence="2">
    <location>
        <begin position="6"/>
        <end position="279"/>
    </location>
</feature>
<dbReference type="PANTHER" id="PTHR43674:SF2">
    <property type="entry name" value="BETA-UREIDOPROPIONASE"/>
    <property type="match status" value="1"/>
</dbReference>
<dbReference type="AlphaFoldDB" id="A0A5C6BCQ3"/>
<evidence type="ECO:0000313" key="4">
    <source>
        <dbReference type="Proteomes" id="UP000319908"/>
    </source>
</evidence>
<organism evidence="3 4">
    <name type="scientific">Allorhodopirellula heiligendammensis</name>
    <dbReference type="NCBI Taxonomy" id="2714739"/>
    <lineage>
        <taxon>Bacteria</taxon>
        <taxon>Pseudomonadati</taxon>
        <taxon>Planctomycetota</taxon>
        <taxon>Planctomycetia</taxon>
        <taxon>Pirellulales</taxon>
        <taxon>Pirellulaceae</taxon>
        <taxon>Allorhodopirellula</taxon>
    </lineage>
</organism>
<dbReference type="EC" id="3.5.1.77" evidence="3"/>
<dbReference type="InterPro" id="IPR003010">
    <property type="entry name" value="C-N_Hydrolase"/>
</dbReference>
<reference evidence="3 4" key="1">
    <citation type="journal article" date="2020" name="Antonie Van Leeuwenhoek">
        <title>Rhodopirellula heiligendammensis sp. nov., Rhodopirellula pilleata sp. nov., and Rhodopirellula solitaria sp. nov. isolated from natural or artificial marine surfaces in Northern Germany and California, USA, and emended description of the genus Rhodopirellula.</title>
        <authorList>
            <person name="Kallscheuer N."/>
            <person name="Wiegand S."/>
            <person name="Jogler M."/>
            <person name="Boedeker C."/>
            <person name="Peeters S.H."/>
            <person name="Rast P."/>
            <person name="Heuer A."/>
            <person name="Jetten M.S.M."/>
            <person name="Rohde M."/>
            <person name="Jogler C."/>
        </authorList>
    </citation>
    <scope>NUCLEOTIDE SEQUENCE [LARGE SCALE GENOMIC DNA]</scope>
    <source>
        <strain evidence="3 4">Poly21</strain>
    </source>
</reference>
<dbReference type="PROSITE" id="PS50263">
    <property type="entry name" value="CN_HYDROLASE"/>
    <property type="match status" value="1"/>
</dbReference>
<dbReference type="GO" id="GO:0050126">
    <property type="term" value="F:N-carbamoylputrescine amidase activity"/>
    <property type="evidence" value="ECO:0007669"/>
    <property type="project" value="TreeGrafter"/>
</dbReference>
<protein>
    <submittedName>
        <fullName evidence="3">N-carbamoyl-D-amino acid hydrolase</fullName>
        <ecNumber evidence="3">3.5.1.77</ecNumber>
    </submittedName>
</protein>
<evidence type="ECO:0000256" key="1">
    <source>
        <dbReference type="ARBA" id="ARBA00022801"/>
    </source>
</evidence>
<keyword evidence="1 3" id="KW-0378">Hydrolase</keyword>
<sequence length="309" mass="34590">MNSSAVKLSLVQMRWRGNHSDTMAAATELVEQAAESVDPAARQGGHVICLQELFATCYPCQAEDHRMFDLAESIPGKTTDALAELARRLEVVIVCPLFEKRAAGVYHNSVVVLDADGSIAGMYRKMHIPDDPLYYEKFYFAPGDVARRDIDVPRDRPNGFNIITTRYAKLGVGICWDQWYPEAARLFALAGADILLYPTAIGWIDEEKDEYGAGQLDAWMTSMRAHAIANGIFLGAPNRVGIEGQVEFWGNSFIVSPRGEILSRGDDHSDQVITADCQLAEMDVVRTHWPFLRDRRVDAYSDITRRFID</sequence>
<dbReference type="CDD" id="cd07573">
    <property type="entry name" value="CPA"/>
    <property type="match status" value="1"/>
</dbReference>
<proteinExistence type="predicted"/>
<dbReference type="GO" id="GO:0033388">
    <property type="term" value="P:putrescine biosynthetic process from arginine"/>
    <property type="evidence" value="ECO:0007669"/>
    <property type="project" value="TreeGrafter"/>
</dbReference>
<dbReference type="RefSeq" id="WP_146409849.1">
    <property type="nucleotide sequence ID" value="NZ_SJPU01000006.1"/>
</dbReference>
<evidence type="ECO:0000259" key="2">
    <source>
        <dbReference type="PROSITE" id="PS50263"/>
    </source>
</evidence>
<dbReference type="Proteomes" id="UP000319908">
    <property type="component" value="Unassembled WGS sequence"/>
</dbReference>
<dbReference type="GO" id="GO:0047417">
    <property type="term" value="F:N-carbamoyl-D-amino acid hydrolase activity"/>
    <property type="evidence" value="ECO:0007669"/>
    <property type="project" value="UniProtKB-EC"/>
</dbReference>
<accession>A0A5C6BCQ3</accession>
<dbReference type="Pfam" id="PF00795">
    <property type="entry name" value="CN_hydrolase"/>
    <property type="match status" value="1"/>
</dbReference>
<dbReference type="FunFam" id="3.60.110.10:FF:000010">
    <property type="entry name" value="Carbon-nitrogen hydrolase"/>
    <property type="match status" value="1"/>
</dbReference>
<name>A0A5C6BCQ3_9BACT</name>
<comment type="caution">
    <text evidence="3">The sequence shown here is derived from an EMBL/GenBank/DDBJ whole genome shotgun (WGS) entry which is preliminary data.</text>
</comment>
<dbReference type="EMBL" id="SJPU01000006">
    <property type="protein sequence ID" value="TWU09873.1"/>
    <property type="molecule type" value="Genomic_DNA"/>
</dbReference>
<dbReference type="OrthoDB" id="2826359at2"/>
<evidence type="ECO:0000313" key="3">
    <source>
        <dbReference type="EMBL" id="TWU09873.1"/>
    </source>
</evidence>